<organism evidence="2 3">
    <name type="scientific">Kaistia geumhonensis</name>
    <dbReference type="NCBI Taxonomy" id="410839"/>
    <lineage>
        <taxon>Bacteria</taxon>
        <taxon>Pseudomonadati</taxon>
        <taxon>Pseudomonadota</taxon>
        <taxon>Alphaproteobacteria</taxon>
        <taxon>Hyphomicrobiales</taxon>
        <taxon>Kaistiaceae</taxon>
        <taxon>Kaistia</taxon>
    </lineage>
</organism>
<protein>
    <submittedName>
        <fullName evidence="2">4-hydroxy-tetrahydrodipicolinate reductase</fullName>
        <ecNumber evidence="2">1.17.1.8</ecNumber>
    </submittedName>
</protein>
<evidence type="ECO:0000259" key="1">
    <source>
        <dbReference type="Pfam" id="PF19328"/>
    </source>
</evidence>
<dbReference type="RefSeq" id="WP_266282959.1">
    <property type="nucleotide sequence ID" value="NZ_JAPKNF010000002.1"/>
</dbReference>
<dbReference type="EMBL" id="JAUSWJ010000001">
    <property type="protein sequence ID" value="MDQ0517642.1"/>
    <property type="molecule type" value="Genomic_DNA"/>
</dbReference>
<accession>A0ABU0M9J5</accession>
<dbReference type="Pfam" id="PF19328">
    <property type="entry name" value="DAP_DH_C"/>
    <property type="match status" value="1"/>
</dbReference>
<comment type="caution">
    <text evidence="2">The sequence shown here is derived from an EMBL/GenBank/DDBJ whole genome shotgun (WGS) entry which is preliminary data.</text>
</comment>
<feature type="domain" description="2,4-diaminopentanoate dehydrogenase C-terminal" evidence="1">
    <location>
        <begin position="149"/>
        <end position="344"/>
    </location>
</feature>
<dbReference type="InterPro" id="IPR045760">
    <property type="entry name" value="DAP_DH_C"/>
</dbReference>
<dbReference type="CDD" id="cd24146">
    <property type="entry name" value="nat-AmDH_N_like"/>
    <property type="match status" value="1"/>
</dbReference>
<dbReference type="Gene3D" id="3.40.50.720">
    <property type="entry name" value="NAD(P)-binding Rossmann-like Domain"/>
    <property type="match status" value="1"/>
</dbReference>
<keyword evidence="2" id="KW-0560">Oxidoreductase</keyword>
<dbReference type="GO" id="GO:0008839">
    <property type="term" value="F:4-hydroxy-tetrahydrodipicolinate reductase"/>
    <property type="evidence" value="ECO:0007669"/>
    <property type="project" value="UniProtKB-EC"/>
</dbReference>
<keyword evidence="3" id="KW-1185">Reference proteome</keyword>
<dbReference type="Proteomes" id="UP001223743">
    <property type="component" value="Unassembled WGS sequence"/>
</dbReference>
<reference evidence="2 3" key="1">
    <citation type="submission" date="2023-07" db="EMBL/GenBank/DDBJ databases">
        <title>Genomic Encyclopedia of Type Strains, Phase IV (KMG-IV): sequencing the most valuable type-strain genomes for metagenomic binning, comparative biology and taxonomic classification.</title>
        <authorList>
            <person name="Goeker M."/>
        </authorList>
    </citation>
    <scope>NUCLEOTIDE SEQUENCE [LARGE SCALE GENOMIC DNA]</scope>
    <source>
        <strain evidence="2 3">B1-1</strain>
    </source>
</reference>
<evidence type="ECO:0000313" key="2">
    <source>
        <dbReference type="EMBL" id="MDQ0517642.1"/>
    </source>
</evidence>
<sequence length="374" mass="39259">MPQAARPIHVVLFGLGALGSLVVRCLAEGYPLIRVVAAVDHDPAKAGRRLAELYPDFAGAGEIVVRGSLAEALAAAPVPADLLYHLTESAPERIERQLLEALAAGLDVLSASEAMFHPALRHADFAARLDAAARANGVTVSGTGINPGFSFDSVPLVLARATSGVRRVTITRAIDVTGTGPGDIDHVGYALWPREFEEKIASGRIVGHMGMPESIAAIAERLGLAIDRVEEKWETEVADFPVDSGTPSLGMIEPGRVIGITQTGLGLSGDETVIRMSLIMYYDPERFGIAAADTIEIDGAHHIRASLRPAALSLFGAANVIVNATADVHGAAPGLYDMLEAPLAGERRGGFRYVLDPAADVRPGAVPLKRVPSA</sequence>
<name>A0ABU0M9J5_9HYPH</name>
<evidence type="ECO:0000313" key="3">
    <source>
        <dbReference type="Proteomes" id="UP001223743"/>
    </source>
</evidence>
<gene>
    <name evidence="2" type="ORF">QO015_003255</name>
</gene>
<dbReference type="EC" id="1.17.1.8" evidence="2"/>
<dbReference type="InterPro" id="IPR036291">
    <property type="entry name" value="NAD(P)-bd_dom_sf"/>
</dbReference>
<proteinExistence type="predicted"/>
<dbReference type="SUPFAM" id="SSF51735">
    <property type="entry name" value="NAD(P)-binding Rossmann-fold domains"/>
    <property type="match status" value="1"/>
</dbReference>